<dbReference type="Pfam" id="PF01161">
    <property type="entry name" value="PBP"/>
    <property type="match status" value="1"/>
</dbReference>
<dbReference type="PANTHER" id="PTHR11362">
    <property type="entry name" value="PHOSPHATIDYLETHANOLAMINE-BINDING PROTEIN"/>
    <property type="match status" value="1"/>
</dbReference>
<reference evidence="2" key="2">
    <citation type="submission" date="2015-01" db="EMBL/GenBank/DDBJ databases">
        <title>Evolutionary Origins and Diversification of the Mycorrhizal Mutualists.</title>
        <authorList>
            <consortium name="DOE Joint Genome Institute"/>
            <consortium name="Mycorrhizal Genomics Consortium"/>
            <person name="Kohler A."/>
            <person name="Kuo A."/>
            <person name="Nagy L.G."/>
            <person name="Floudas D."/>
            <person name="Copeland A."/>
            <person name="Barry K.W."/>
            <person name="Cichocki N."/>
            <person name="Veneault-Fourrey C."/>
            <person name="LaButti K."/>
            <person name="Lindquist E.A."/>
            <person name="Lipzen A."/>
            <person name="Lundell T."/>
            <person name="Morin E."/>
            <person name="Murat C."/>
            <person name="Riley R."/>
            <person name="Ohm R."/>
            <person name="Sun H."/>
            <person name="Tunlid A."/>
            <person name="Henrissat B."/>
            <person name="Grigoriev I.V."/>
            <person name="Hibbett D.S."/>
            <person name="Martin F."/>
        </authorList>
    </citation>
    <scope>NUCLEOTIDE SEQUENCE [LARGE SCALE GENOMIC DNA]</scope>
    <source>
        <strain evidence="2">Zn</strain>
    </source>
</reference>
<dbReference type="CDD" id="cd00866">
    <property type="entry name" value="PEBP_euk"/>
    <property type="match status" value="1"/>
</dbReference>
<dbReference type="PANTHER" id="PTHR11362:SF78">
    <property type="entry name" value="PROTEASE INHIBITOR"/>
    <property type="match status" value="1"/>
</dbReference>
<dbReference type="GO" id="GO:0030162">
    <property type="term" value="P:regulation of proteolysis"/>
    <property type="evidence" value="ECO:0007669"/>
    <property type="project" value="TreeGrafter"/>
</dbReference>
<protein>
    <submittedName>
        <fullName evidence="1">Uncharacterized protein</fullName>
    </submittedName>
</protein>
<dbReference type="GO" id="GO:0030414">
    <property type="term" value="F:peptidase inhibitor activity"/>
    <property type="evidence" value="ECO:0007669"/>
    <property type="project" value="TreeGrafter"/>
</dbReference>
<dbReference type="InterPro" id="IPR008914">
    <property type="entry name" value="PEBP"/>
</dbReference>
<evidence type="ECO:0000313" key="2">
    <source>
        <dbReference type="Proteomes" id="UP000054321"/>
    </source>
</evidence>
<dbReference type="InParanoid" id="A0A0C3H3Z1"/>
<sequence>MPNIKDIEAALTLSEDKSKLLGLTIGKQQVTPGQYIPKKEAQAAPELSFTGATGTYIVVCIDIDPPFPSFSVLGPALHWIQPGLKPGKNADGITHLVAGNSPFIADYGGPAPPPPSSPHRYVFLLYEQPEEFDIAKFAPPGGKKVGIGPRIRYDLKAFEKAAKLGPVVASNYFLSN</sequence>
<name>A0A0C3H3Z1_OIDMZ</name>
<dbReference type="InterPro" id="IPR035810">
    <property type="entry name" value="PEBP_euk"/>
</dbReference>
<dbReference type="GO" id="GO:0005543">
    <property type="term" value="F:phospholipid binding"/>
    <property type="evidence" value="ECO:0007669"/>
    <property type="project" value="TreeGrafter"/>
</dbReference>
<proteinExistence type="predicted"/>
<dbReference type="Gene3D" id="3.90.280.10">
    <property type="entry name" value="PEBP-like"/>
    <property type="match status" value="1"/>
</dbReference>
<accession>A0A0C3H3Z1</accession>
<dbReference type="InterPro" id="IPR036610">
    <property type="entry name" value="PEBP-like_sf"/>
</dbReference>
<dbReference type="AlphaFoldDB" id="A0A0C3H3Z1"/>
<dbReference type="Proteomes" id="UP000054321">
    <property type="component" value="Unassembled WGS sequence"/>
</dbReference>
<keyword evidence="2" id="KW-1185">Reference proteome</keyword>
<evidence type="ECO:0000313" key="1">
    <source>
        <dbReference type="EMBL" id="KIM97166.1"/>
    </source>
</evidence>
<dbReference type="OrthoDB" id="2506647at2759"/>
<organism evidence="1 2">
    <name type="scientific">Oidiodendron maius (strain Zn)</name>
    <dbReference type="NCBI Taxonomy" id="913774"/>
    <lineage>
        <taxon>Eukaryota</taxon>
        <taxon>Fungi</taxon>
        <taxon>Dikarya</taxon>
        <taxon>Ascomycota</taxon>
        <taxon>Pezizomycotina</taxon>
        <taxon>Leotiomycetes</taxon>
        <taxon>Leotiomycetes incertae sedis</taxon>
        <taxon>Myxotrichaceae</taxon>
        <taxon>Oidiodendron</taxon>
    </lineage>
</organism>
<dbReference type="GO" id="GO:0046578">
    <property type="term" value="P:regulation of Ras protein signal transduction"/>
    <property type="evidence" value="ECO:0007669"/>
    <property type="project" value="TreeGrafter"/>
</dbReference>
<dbReference type="EMBL" id="KN832882">
    <property type="protein sequence ID" value="KIM97166.1"/>
    <property type="molecule type" value="Genomic_DNA"/>
</dbReference>
<dbReference type="STRING" id="913774.A0A0C3H3Z1"/>
<dbReference type="SUPFAM" id="SSF49777">
    <property type="entry name" value="PEBP-like"/>
    <property type="match status" value="1"/>
</dbReference>
<reference evidence="1 2" key="1">
    <citation type="submission" date="2014-04" db="EMBL/GenBank/DDBJ databases">
        <authorList>
            <consortium name="DOE Joint Genome Institute"/>
            <person name="Kuo A."/>
            <person name="Martino E."/>
            <person name="Perotto S."/>
            <person name="Kohler A."/>
            <person name="Nagy L.G."/>
            <person name="Floudas D."/>
            <person name="Copeland A."/>
            <person name="Barry K.W."/>
            <person name="Cichocki N."/>
            <person name="Veneault-Fourrey C."/>
            <person name="LaButti K."/>
            <person name="Lindquist E.A."/>
            <person name="Lipzen A."/>
            <person name="Lundell T."/>
            <person name="Morin E."/>
            <person name="Murat C."/>
            <person name="Sun H."/>
            <person name="Tunlid A."/>
            <person name="Henrissat B."/>
            <person name="Grigoriev I.V."/>
            <person name="Hibbett D.S."/>
            <person name="Martin F."/>
            <person name="Nordberg H.P."/>
            <person name="Cantor M.N."/>
            <person name="Hua S.X."/>
        </authorList>
    </citation>
    <scope>NUCLEOTIDE SEQUENCE [LARGE SCALE GENOMIC DNA]</scope>
    <source>
        <strain evidence="1 2">Zn</strain>
    </source>
</reference>
<dbReference type="HOGENOM" id="CLU_043994_7_0_1"/>
<gene>
    <name evidence="1" type="ORF">OIDMADRAFT_44068</name>
</gene>